<reference evidence="2" key="1">
    <citation type="submission" date="2013-08" db="EMBL/GenBank/DDBJ databases">
        <title>Intrasporangium oryzae NRRL B-24470.</title>
        <authorList>
            <person name="Liu H."/>
            <person name="Wang G."/>
        </authorList>
    </citation>
    <scope>NUCLEOTIDE SEQUENCE [LARGE SCALE GENOMIC DNA]</scope>
    <source>
        <strain evidence="2">Q5-1</strain>
    </source>
</reference>
<keyword evidence="2" id="KW-1185">Reference proteome</keyword>
<dbReference type="PATRIC" id="fig|584657.3.peg.1985"/>
<comment type="caution">
    <text evidence="1">The sequence shown here is derived from an EMBL/GenBank/DDBJ whole genome shotgun (WGS) entry which is preliminary data.</text>
</comment>
<gene>
    <name evidence="1" type="ORF">N864_15240</name>
</gene>
<proteinExistence type="predicted"/>
<accession>W9GJ65</accession>
<dbReference type="EMBL" id="AWQS01000065">
    <property type="protein sequence ID" value="EWT06120.1"/>
    <property type="molecule type" value="Genomic_DNA"/>
</dbReference>
<sequence>MQILTEAQWLAATAAHEARIDALTAGHRTRRAEGRKHPVEDFLFTYYPWTPAQLRRWHPGAGVALAGGGSAPQRNWRFYRLTGDRVGVDLDAFLDARGDTVRFVRDLVSRTAGRPGRFGCFGLHEWAMVYRLGQDQVRHTAWPLRLGQEGTDEVVESHQLACTHFDAYRFFTPEAAPRNALRPTRAGQAASEQPGCLHAGMDLYKWAMKLSPAVGSDLTADAFELARDIRELDMRAAPYDLRELGYLPIPIETPEGKAEYVAAQRGFSERGQRLRRRLLDTLDRVLGQVPALESSSPST</sequence>
<dbReference type="RefSeq" id="WP_034716016.1">
    <property type="nucleotide sequence ID" value="NZ_AWQS01000065.1"/>
</dbReference>
<dbReference type="AlphaFoldDB" id="W9GJ65"/>
<organism evidence="1 2">
    <name type="scientific">Intrasporangium chromatireducens Q5-1</name>
    <dbReference type="NCBI Taxonomy" id="584657"/>
    <lineage>
        <taxon>Bacteria</taxon>
        <taxon>Bacillati</taxon>
        <taxon>Actinomycetota</taxon>
        <taxon>Actinomycetes</taxon>
        <taxon>Micrococcales</taxon>
        <taxon>Intrasporangiaceae</taxon>
        <taxon>Intrasporangium</taxon>
    </lineage>
</organism>
<dbReference type="OrthoDB" id="9790578at2"/>
<protein>
    <submittedName>
        <fullName evidence="1">3-methyladenine DNA glycosylase</fullName>
    </submittedName>
</protein>
<name>W9GJ65_9MICO</name>
<evidence type="ECO:0000313" key="2">
    <source>
        <dbReference type="Proteomes" id="UP000019494"/>
    </source>
</evidence>
<evidence type="ECO:0000313" key="1">
    <source>
        <dbReference type="EMBL" id="EWT06120.1"/>
    </source>
</evidence>
<dbReference type="Proteomes" id="UP000019494">
    <property type="component" value="Unassembled WGS sequence"/>
</dbReference>